<sequence length="328" mass="36518">MATKSDQAVSDQKKRTLDALEQRFAVAKAEVLRQEQKNKKQLDQGNKDGNGHPMDFSYPTTSARENEASGLPSSMPSSKRGRFAFSGSRGISKISEIENGATYSLILQPIDEKLLNADVKFLSGRGSVVDNVLHDLLQKGDSAQKYMKGSKSTSIDNWILLDNFVQRRNASAGARIKALQSQSKRSTRHMSMKQHRKCGSLDFPREYPKISPSFFMNFRGIPQDGQSRLSSSSFSLKVAVIIGLTQACEEVEDFWRWREGRIAFLAQVASNWSGRSIQGEDLMVLAKHLLILVVQGKSCVYLPLTHENTTTKSFVEVIKIGVAGRSRL</sequence>
<dbReference type="PANTHER" id="PTHR13348">
    <property type="entry name" value="RIBONUCLEASE P SUBUNIT P29"/>
    <property type="match status" value="1"/>
</dbReference>
<dbReference type="PANTHER" id="PTHR13348:SF0">
    <property type="entry name" value="RIBONUCLEASE P PROTEIN SUBUNIT P29"/>
    <property type="match status" value="1"/>
</dbReference>
<evidence type="ECO:0000313" key="2">
    <source>
        <dbReference type="EMBL" id="KAF6134732.1"/>
    </source>
</evidence>
<proteinExistence type="predicted"/>
<evidence type="ECO:0000256" key="1">
    <source>
        <dbReference type="SAM" id="MobiDB-lite"/>
    </source>
</evidence>
<dbReference type="OrthoDB" id="124041at2759"/>
<dbReference type="InterPro" id="IPR016848">
    <property type="entry name" value="RNase_P/MRP_Rpp29-subunit"/>
</dbReference>
<dbReference type="GO" id="GO:0001682">
    <property type="term" value="P:tRNA 5'-leader removal"/>
    <property type="evidence" value="ECO:0007669"/>
    <property type="project" value="InterPro"/>
</dbReference>
<dbReference type="EMBL" id="JACGCM010002827">
    <property type="protein sequence ID" value="KAF6134732.1"/>
    <property type="molecule type" value="Genomic_DNA"/>
</dbReference>
<keyword evidence="3" id="KW-1185">Reference proteome</keyword>
<organism evidence="2 3">
    <name type="scientific">Kingdonia uniflora</name>
    <dbReference type="NCBI Taxonomy" id="39325"/>
    <lineage>
        <taxon>Eukaryota</taxon>
        <taxon>Viridiplantae</taxon>
        <taxon>Streptophyta</taxon>
        <taxon>Embryophyta</taxon>
        <taxon>Tracheophyta</taxon>
        <taxon>Spermatophyta</taxon>
        <taxon>Magnoliopsida</taxon>
        <taxon>Ranunculales</taxon>
        <taxon>Circaeasteraceae</taxon>
        <taxon>Kingdonia</taxon>
    </lineage>
</organism>
<gene>
    <name evidence="2" type="ORF">GIB67_002133</name>
</gene>
<accession>A0A7J7KWP3</accession>
<dbReference type="GO" id="GO:0033204">
    <property type="term" value="F:ribonuclease P RNA binding"/>
    <property type="evidence" value="ECO:0007669"/>
    <property type="project" value="InterPro"/>
</dbReference>
<dbReference type="Proteomes" id="UP000541444">
    <property type="component" value="Unassembled WGS sequence"/>
</dbReference>
<dbReference type="GO" id="GO:0030677">
    <property type="term" value="C:ribonuclease P complex"/>
    <property type="evidence" value="ECO:0007669"/>
    <property type="project" value="InterPro"/>
</dbReference>
<feature type="compositionally biased region" description="Basic and acidic residues" evidence="1">
    <location>
        <begin position="32"/>
        <end position="50"/>
    </location>
</feature>
<feature type="region of interest" description="Disordered" evidence="1">
    <location>
        <begin position="32"/>
        <end position="81"/>
    </location>
</feature>
<dbReference type="GO" id="GO:0006364">
    <property type="term" value="P:rRNA processing"/>
    <property type="evidence" value="ECO:0007669"/>
    <property type="project" value="TreeGrafter"/>
</dbReference>
<dbReference type="GO" id="GO:0000172">
    <property type="term" value="C:ribonuclease MRP complex"/>
    <property type="evidence" value="ECO:0007669"/>
    <property type="project" value="InterPro"/>
</dbReference>
<evidence type="ECO:0000313" key="3">
    <source>
        <dbReference type="Proteomes" id="UP000541444"/>
    </source>
</evidence>
<protein>
    <submittedName>
        <fullName evidence="2">Uncharacterized protein</fullName>
    </submittedName>
</protein>
<reference evidence="2 3" key="1">
    <citation type="journal article" date="2020" name="IScience">
        <title>Genome Sequencing of the Endangered Kingdonia uniflora (Circaeasteraceae, Ranunculales) Reveals Potential Mechanisms of Evolutionary Specialization.</title>
        <authorList>
            <person name="Sun Y."/>
            <person name="Deng T."/>
            <person name="Zhang A."/>
            <person name="Moore M.J."/>
            <person name="Landis J.B."/>
            <person name="Lin N."/>
            <person name="Zhang H."/>
            <person name="Zhang X."/>
            <person name="Huang J."/>
            <person name="Zhang X."/>
            <person name="Sun H."/>
            <person name="Wang H."/>
        </authorList>
    </citation>
    <scope>NUCLEOTIDE SEQUENCE [LARGE SCALE GENOMIC DNA]</scope>
    <source>
        <strain evidence="2">TB1705</strain>
        <tissue evidence="2">Leaf</tissue>
    </source>
</reference>
<dbReference type="AlphaFoldDB" id="A0A7J7KWP3"/>
<name>A0A7J7KWP3_9MAGN</name>
<comment type="caution">
    <text evidence="2">The sequence shown here is derived from an EMBL/GenBank/DDBJ whole genome shotgun (WGS) entry which is preliminary data.</text>
</comment>